<evidence type="ECO:0000256" key="1">
    <source>
        <dbReference type="PROSITE-ProRule" id="PRU00221"/>
    </source>
</evidence>
<feature type="region of interest" description="Disordered" evidence="2">
    <location>
        <begin position="119"/>
        <end position="165"/>
    </location>
</feature>
<evidence type="ECO:0000256" key="2">
    <source>
        <dbReference type="SAM" id="MobiDB-lite"/>
    </source>
</evidence>
<gene>
    <name evidence="4" type="ORF">ECPE_LOCUS11785</name>
</gene>
<organism evidence="6">
    <name type="scientific">Echinostoma caproni</name>
    <dbReference type="NCBI Taxonomy" id="27848"/>
    <lineage>
        <taxon>Eukaryota</taxon>
        <taxon>Metazoa</taxon>
        <taxon>Spiralia</taxon>
        <taxon>Lophotrochozoa</taxon>
        <taxon>Platyhelminthes</taxon>
        <taxon>Trematoda</taxon>
        <taxon>Digenea</taxon>
        <taxon>Plagiorchiida</taxon>
        <taxon>Echinostomata</taxon>
        <taxon>Echinostomatoidea</taxon>
        <taxon>Echinostomatidae</taxon>
        <taxon>Echinostoma</taxon>
    </lineage>
</organism>
<evidence type="ECO:0000313" key="4">
    <source>
        <dbReference type="EMBL" id="VDP88954.1"/>
    </source>
</evidence>
<dbReference type="AlphaFoldDB" id="A0A183AXV0"/>
<evidence type="ECO:0000313" key="6">
    <source>
        <dbReference type="WBParaSite" id="ECPE_0001182001-mRNA-1"/>
    </source>
</evidence>
<protein>
    <submittedName>
        <fullName evidence="6">WD_REPEATS_REGION domain-containing protein</fullName>
    </submittedName>
</protein>
<proteinExistence type="predicted"/>
<keyword evidence="3" id="KW-1133">Transmembrane helix</keyword>
<dbReference type="Pfam" id="PF00400">
    <property type="entry name" value="WD40"/>
    <property type="match status" value="1"/>
</dbReference>
<keyword evidence="3" id="KW-0472">Membrane</keyword>
<keyword evidence="3" id="KW-0812">Transmembrane</keyword>
<dbReference type="EMBL" id="UZAN01051519">
    <property type="protein sequence ID" value="VDP88954.1"/>
    <property type="molecule type" value="Genomic_DNA"/>
</dbReference>
<dbReference type="SUPFAM" id="SSF50978">
    <property type="entry name" value="WD40 repeat-like"/>
    <property type="match status" value="1"/>
</dbReference>
<evidence type="ECO:0000313" key="5">
    <source>
        <dbReference type="Proteomes" id="UP000272942"/>
    </source>
</evidence>
<dbReference type="InterPro" id="IPR036322">
    <property type="entry name" value="WD40_repeat_dom_sf"/>
</dbReference>
<feature type="repeat" description="WD" evidence="1">
    <location>
        <begin position="1"/>
        <end position="21"/>
    </location>
</feature>
<sequence length="282" mass="31653">MNPSGTLLVSGSPDKIIRVWDPRTCCKLFQLSGHADNVRALIVRPDGQEVDEAWTTVFSSGKDGKIWATDLSNTSRSVLIGEESDPVLRPIRSKLRSMQQEEEDSMDNDRSYFVTEDHSVHSSNNSSHRDTHPTHFNHTPPSNPTNSLHLRWPGTEQSPPGGSELIKPDFVIPEKRFILTKDSNGNVDIYDVLKMPIIHLDEADCVSANITVGDAMLTDDVEPDGCFTAETKGTYSLVYFVRFLPWLTLLCCFTLIMCTYEIRLMGNYHLLTLPYYGLLCGI</sequence>
<keyword evidence="1" id="KW-0853">WD repeat</keyword>
<dbReference type="WBParaSite" id="ECPE_0001182001-mRNA-1">
    <property type="protein sequence ID" value="ECPE_0001182001-mRNA-1"/>
    <property type="gene ID" value="ECPE_0001182001"/>
</dbReference>
<feature type="compositionally biased region" description="Polar residues" evidence="2">
    <location>
        <begin position="134"/>
        <end position="148"/>
    </location>
</feature>
<accession>A0A183AXV0</accession>
<dbReference type="InterPro" id="IPR015943">
    <property type="entry name" value="WD40/YVTN_repeat-like_dom_sf"/>
</dbReference>
<dbReference type="OrthoDB" id="2421129at2759"/>
<name>A0A183AXV0_9TREM</name>
<dbReference type="Gene3D" id="2.130.10.10">
    <property type="entry name" value="YVTN repeat-like/Quinoprotein amine dehydrogenase"/>
    <property type="match status" value="1"/>
</dbReference>
<reference evidence="6" key="1">
    <citation type="submission" date="2016-06" db="UniProtKB">
        <authorList>
            <consortium name="WormBaseParasite"/>
        </authorList>
    </citation>
    <scope>IDENTIFICATION</scope>
</reference>
<keyword evidence="5" id="KW-1185">Reference proteome</keyword>
<evidence type="ECO:0000256" key="3">
    <source>
        <dbReference type="SAM" id="Phobius"/>
    </source>
</evidence>
<feature type="transmembrane region" description="Helical" evidence="3">
    <location>
        <begin position="237"/>
        <end position="260"/>
    </location>
</feature>
<dbReference type="PROSITE" id="PS50294">
    <property type="entry name" value="WD_REPEATS_REGION"/>
    <property type="match status" value="1"/>
</dbReference>
<dbReference type="InterPro" id="IPR001680">
    <property type="entry name" value="WD40_rpt"/>
</dbReference>
<dbReference type="PROSITE" id="PS50082">
    <property type="entry name" value="WD_REPEATS_2"/>
    <property type="match status" value="1"/>
</dbReference>
<dbReference type="Proteomes" id="UP000272942">
    <property type="component" value="Unassembled WGS sequence"/>
</dbReference>
<reference evidence="4 5" key="2">
    <citation type="submission" date="2018-11" db="EMBL/GenBank/DDBJ databases">
        <authorList>
            <consortium name="Pathogen Informatics"/>
        </authorList>
    </citation>
    <scope>NUCLEOTIDE SEQUENCE [LARGE SCALE GENOMIC DNA]</scope>
    <source>
        <strain evidence="4 5">Egypt</strain>
    </source>
</reference>